<evidence type="ECO:0000256" key="5">
    <source>
        <dbReference type="ARBA" id="ARBA00023002"/>
    </source>
</evidence>
<comment type="similarity">
    <text evidence="2">Belongs to the peroxidase family. Cytochrome c peroxidase subfamily.</text>
</comment>
<dbReference type="InterPro" id="IPR010255">
    <property type="entry name" value="Haem_peroxidase_sf"/>
</dbReference>
<dbReference type="GO" id="GO:0000302">
    <property type="term" value="P:response to reactive oxygen species"/>
    <property type="evidence" value="ECO:0007669"/>
    <property type="project" value="TreeGrafter"/>
</dbReference>
<dbReference type="GO" id="GO:0020037">
    <property type="term" value="F:heme binding"/>
    <property type="evidence" value="ECO:0007669"/>
    <property type="project" value="UniProtKB-UniRule"/>
</dbReference>
<evidence type="ECO:0000313" key="8">
    <source>
        <dbReference type="EMBL" id="KXJ88031.1"/>
    </source>
</evidence>
<dbReference type="PRINTS" id="PR00458">
    <property type="entry name" value="PEROXIDASE"/>
</dbReference>
<sequence>MAGAAAGAYVWPGPHDLIEDVYSLQGGAVKMGFMDAVVPCSFGTNQPGVQNAAEWLRVAYHDMATADVAAGTGGLDASIRFETARDENEGAAFNNTFGFMGGYYNAHVPLADLIALGVVVAADRCGGPKIEFRAGRVDAAAAGAWGVPKPDQDLATHTASFARQGFSKADMIALVACGHTLGGVHHEDFPQVVGDPDANPGNVTQFEGGGSAAVFDNHVVTDYLDGTTQNPLVVSHNDTFNSDKRVFSADANTTVRALADPAVFRATCADVLARMINTVPAGVVLSEPIVPIDIKPYIDSLALTTSTDSSTNASAVAIAISGRIRIRLDEDTSRNKADMKVDLVYADRSGRPVGVLIPTTLLTFRGGETDGLHGVRFAWFNFATEIDAAAGISGFTVRMTKPSTGAVTVFDNAGHPGGFPIDDSLLYQETQSCLLEQQLKHTLTVAAAVRTDRVQDPLSLDVNYKVSRLGESFAPFLSTRSASLASTGRVVGDYTLFEVTVPMDEESWFSAEFDLALGGAAAGDGNDAARQGTKLLRKMGSVLQRPCQAL</sequence>
<dbReference type="AlphaFoldDB" id="A0A136ISX7"/>
<dbReference type="Proteomes" id="UP000070501">
    <property type="component" value="Unassembled WGS sequence"/>
</dbReference>
<dbReference type="PANTHER" id="PTHR31356">
    <property type="entry name" value="THYLAKOID LUMENAL 29 KDA PROTEIN, CHLOROPLASTIC-RELATED"/>
    <property type="match status" value="1"/>
</dbReference>
<dbReference type="InterPro" id="IPR002016">
    <property type="entry name" value="Haem_peroxidase"/>
</dbReference>
<dbReference type="GO" id="GO:0042744">
    <property type="term" value="P:hydrogen peroxide catabolic process"/>
    <property type="evidence" value="ECO:0007669"/>
    <property type="project" value="TreeGrafter"/>
</dbReference>
<dbReference type="InterPro" id="IPR002207">
    <property type="entry name" value="Peroxidase_I"/>
</dbReference>
<keyword evidence="5 6" id="KW-0560">Oxidoreductase</keyword>
<feature type="domain" description="Plant heme peroxidase family profile" evidence="7">
    <location>
        <begin position="108"/>
        <end position="275"/>
    </location>
</feature>
<proteinExistence type="inferred from homology"/>
<keyword evidence="4" id="KW-0349">Heme</keyword>
<dbReference type="PANTHER" id="PTHR31356:SF53">
    <property type="entry name" value="HEME PEROXIDASE"/>
    <property type="match status" value="1"/>
</dbReference>
<dbReference type="GO" id="GO:0046872">
    <property type="term" value="F:metal ion binding"/>
    <property type="evidence" value="ECO:0007669"/>
    <property type="project" value="UniProtKB-UniRule"/>
</dbReference>
<dbReference type="OrthoDB" id="5985073at2759"/>
<dbReference type="PROSITE" id="PS50873">
    <property type="entry name" value="PEROXIDASE_4"/>
    <property type="match status" value="1"/>
</dbReference>
<evidence type="ECO:0000256" key="3">
    <source>
        <dbReference type="ARBA" id="ARBA00022559"/>
    </source>
</evidence>
<keyword evidence="3 6" id="KW-0575">Peroxidase</keyword>
<dbReference type="GO" id="GO:0034599">
    <property type="term" value="P:cellular response to oxidative stress"/>
    <property type="evidence" value="ECO:0007669"/>
    <property type="project" value="InterPro"/>
</dbReference>
<reference evidence="9" key="1">
    <citation type="submission" date="2016-02" db="EMBL/GenBank/DDBJ databases">
        <title>Draft genome sequence of Microdochium bolleyi, a fungal endophyte of beachgrass.</title>
        <authorList>
            <consortium name="DOE Joint Genome Institute"/>
            <person name="David A.S."/>
            <person name="May G."/>
            <person name="Haridas S."/>
            <person name="Lim J."/>
            <person name="Wang M."/>
            <person name="Labutti K."/>
            <person name="Lipzen A."/>
            <person name="Barry K."/>
            <person name="Grigoriev I.V."/>
        </authorList>
    </citation>
    <scope>NUCLEOTIDE SEQUENCE [LARGE SCALE GENOMIC DNA]</scope>
    <source>
        <strain evidence="9">J235TASD1</strain>
    </source>
</reference>
<comment type="function">
    <text evidence="1">Destroys radicals which are normally produced within the cells and which are toxic to biological systems.</text>
</comment>
<dbReference type="InParanoid" id="A0A136ISX7"/>
<dbReference type="GO" id="GO:0004601">
    <property type="term" value="F:peroxidase activity"/>
    <property type="evidence" value="ECO:0007669"/>
    <property type="project" value="UniProtKB-KW"/>
</dbReference>
<evidence type="ECO:0000256" key="1">
    <source>
        <dbReference type="ARBA" id="ARBA00003917"/>
    </source>
</evidence>
<evidence type="ECO:0000256" key="4">
    <source>
        <dbReference type="ARBA" id="ARBA00022617"/>
    </source>
</evidence>
<dbReference type="PRINTS" id="PR00459">
    <property type="entry name" value="ASPEROXIDASE"/>
</dbReference>
<evidence type="ECO:0000256" key="2">
    <source>
        <dbReference type="ARBA" id="ARBA00005997"/>
    </source>
</evidence>
<evidence type="ECO:0000256" key="6">
    <source>
        <dbReference type="RuleBase" id="RU363051"/>
    </source>
</evidence>
<dbReference type="STRING" id="196109.A0A136ISX7"/>
<evidence type="ECO:0000259" key="7">
    <source>
        <dbReference type="PROSITE" id="PS50873"/>
    </source>
</evidence>
<keyword evidence="4" id="KW-0479">Metal-binding</keyword>
<dbReference type="Gene3D" id="1.10.420.10">
    <property type="entry name" value="Peroxidase, domain 2"/>
    <property type="match status" value="1"/>
</dbReference>
<keyword evidence="9" id="KW-1185">Reference proteome</keyword>
<dbReference type="SUPFAM" id="SSF48113">
    <property type="entry name" value="Heme-dependent peroxidases"/>
    <property type="match status" value="1"/>
</dbReference>
<dbReference type="Pfam" id="PF00141">
    <property type="entry name" value="peroxidase"/>
    <property type="match status" value="1"/>
</dbReference>
<organism evidence="8 9">
    <name type="scientific">Microdochium bolleyi</name>
    <dbReference type="NCBI Taxonomy" id="196109"/>
    <lineage>
        <taxon>Eukaryota</taxon>
        <taxon>Fungi</taxon>
        <taxon>Dikarya</taxon>
        <taxon>Ascomycota</taxon>
        <taxon>Pezizomycotina</taxon>
        <taxon>Sordariomycetes</taxon>
        <taxon>Xylariomycetidae</taxon>
        <taxon>Xylariales</taxon>
        <taxon>Microdochiaceae</taxon>
        <taxon>Microdochium</taxon>
    </lineage>
</organism>
<dbReference type="InterPro" id="IPR044831">
    <property type="entry name" value="Ccp1-like"/>
</dbReference>
<dbReference type="EC" id="1.11.1.-" evidence="6"/>
<protein>
    <recommendedName>
        <fullName evidence="6">Peroxidase</fullName>
        <ecNumber evidence="6">1.11.1.-</ecNumber>
    </recommendedName>
</protein>
<gene>
    <name evidence="8" type="ORF">Micbo1qcDRAFT_151549</name>
</gene>
<keyword evidence="4" id="KW-0408">Iron</keyword>
<name>A0A136ISX7_9PEZI</name>
<evidence type="ECO:0000313" key="9">
    <source>
        <dbReference type="Proteomes" id="UP000070501"/>
    </source>
</evidence>
<accession>A0A136ISX7</accession>
<dbReference type="Gene3D" id="1.10.520.10">
    <property type="match status" value="1"/>
</dbReference>
<dbReference type="EMBL" id="KQ964260">
    <property type="protein sequence ID" value="KXJ88031.1"/>
    <property type="molecule type" value="Genomic_DNA"/>
</dbReference>